<dbReference type="PANTHER" id="PTHR47505:SF1">
    <property type="entry name" value="DNA UTILIZATION PROTEIN YHGH"/>
    <property type="match status" value="1"/>
</dbReference>
<reference evidence="2 3" key="1">
    <citation type="submission" date="2016-11" db="EMBL/GenBank/DDBJ databases">
        <authorList>
            <person name="Jaros S."/>
            <person name="Januszkiewicz K."/>
            <person name="Wedrychowicz H."/>
        </authorList>
    </citation>
    <scope>NUCLEOTIDE SEQUENCE [LARGE SCALE GENOMIC DNA]</scope>
    <source>
        <strain evidence="2 3">CGMCC 1.10681</strain>
    </source>
</reference>
<dbReference type="PANTHER" id="PTHR47505">
    <property type="entry name" value="DNA UTILIZATION PROTEIN YHGH"/>
    <property type="match status" value="1"/>
</dbReference>
<protein>
    <submittedName>
        <fullName evidence="2">Competence protein ComFC</fullName>
    </submittedName>
</protein>
<dbReference type="RefSeq" id="WP_073201167.1">
    <property type="nucleotide sequence ID" value="NZ_FRCZ01000002.1"/>
</dbReference>
<dbReference type="STRING" id="1027249.SAMN05216179_1458"/>
<keyword evidence="3" id="KW-1185">Reference proteome</keyword>
<dbReference type="SUPFAM" id="SSF53271">
    <property type="entry name" value="PRTase-like"/>
    <property type="match status" value="1"/>
</dbReference>
<dbReference type="EMBL" id="FRCZ01000002">
    <property type="protein sequence ID" value="SHM96877.1"/>
    <property type="molecule type" value="Genomic_DNA"/>
</dbReference>
<proteinExistence type="inferred from homology"/>
<dbReference type="OrthoDB" id="9779910at2"/>
<dbReference type="CDD" id="cd06223">
    <property type="entry name" value="PRTases_typeI"/>
    <property type="match status" value="1"/>
</dbReference>
<evidence type="ECO:0000256" key="1">
    <source>
        <dbReference type="ARBA" id="ARBA00008007"/>
    </source>
</evidence>
<dbReference type="InterPro" id="IPR051910">
    <property type="entry name" value="ComF/GntX_DNA_util-trans"/>
</dbReference>
<evidence type="ECO:0000313" key="2">
    <source>
        <dbReference type="EMBL" id="SHM96877.1"/>
    </source>
</evidence>
<dbReference type="Gene3D" id="3.40.50.2020">
    <property type="match status" value="1"/>
</dbReference>
<gene>
    <name evidence="2" type="ORF">SAMN05216179_1458</name>
</gene>
<dbReference type="AlphaFoldDB" id="A0A1M7N096"/>
<dbReference type="InterPro" id="IPR029057">
    <property type="entry name" value="PRTase-like"/>
</dbReference>
<accession>A0A1M7N096</accession>
<evidence type="ECO:0000313" key="3">
    <source>
        <dbReference type="Proteomes" id="UP000184184"/>
    </source>
</evidence>
<dbReference type="InterPro" id="IPR000836">
    <property type="entry name" value="PRTase_dom"/>
</dbReference>
<dbReference type="Proteomes" id="UP000184184">
    <property type="component" value="Unassembled WGS sequence"/>
</dbReference>
<name>A0A1M7N096_9BACI</name>
<comment type="similarity">
    <text evidence="1">Belongs to the ComF/GntX family.</text>
</comment>
<organism evidence="2 3">
    <name type="scientific">Gracilibacillus kekensis</name>
    <dbReference type="NCBI Taxonomy" id="1027249"/>
    <lineage>
        <taxon>Bacteria</taxon>
        <taxon>Bacillati</taxon>
        <taxon>Bacillota</taxon>
        <taxon>Bacilli</taxon>
        <taxon>Bacillales</taxon>
        <taxon>Bacillaceae</taxon>
        <taxon>Gracilibacillus</taxon>
    </lineage>
</organism>
<sequence length="230" mass="26629">MNCLYCQEVIDQPVTWSTLLHPVHTNHLCQGCRSELQKIADEICNKCGRSSNESLCPDCQQWLNSNDYQSVLIYNRSIYQYTSFMQEVVSQWKYRGDYHLISIFEKDIFEKISELYQSKSLTIVPIPLTRERLYERAFNLSLAIAEIIAMKTKMPIVQALERNSELSEKQSKKSRKERMATKNPFRLTKSLQTDILLVDDIYTTGMTIHHAAKVLKGAGSANIYSFTLIR</sequence>